<gene>
    <name evidence="4" type="ORF">ElyMa_005654800</name>
</gene>
<dbReference type="Pfam" id="PF19314">
    <property type="entry name" value="DUF5917"/>
    <property type="match status" value="1"/>
</dbReference>
<feature type="region of interest" description="Disordered" evidence="2">
    <location>
        <begin position="1"/>
        <end position="22"/>
    </location>
</feature>
<sequence>MSWFKRGERKSPSSERERSDTDPNTCLEVFQNHWKQVCVVLNGSDKRLTSPGCLATVDGVEAVLSNLEQMITLLVGEDDEGGLPGPILQYLMETELLESFCSWCTVNVSTHERLRLQQLRIFEHIISQSKQLLLVHRPVIKPLLRVLIDVSESQELTNNGELEFKLVLVLHQICICISQQNLILESFFSTDADHGPARFLIFSLLIPYIHREGPVGQKARDALLLIMTLSARHPHIGQYIANNSHFCPVLATGLSGLYSSLPHRLTPSSDDWYAITYEDCQRIPDLQMFLNSLEFSNAVVQIAHPLVRDQLIEYIYTGFLVPVLAPALHQDIPGLPIPLLDTEMFRISREEVMTATAYLDLFIRHVTDPSLLRAVLKFVMTHKYLVPCTHVMVSQRRSVRDLDIYGKSAEKFLSLRPICCASSDLSSSSAADSASQLSVRTSSDETQTNSLTPSKQAPGSLSNLSGSTGLPELVEQAAGESSYLEYLYDARQALAQKKHACSNWSYLYDGESPLPDSVKRYDPVFSQEPGRSRSDGKENIEDKEKADGHPPTGYIELGSMLKSTNESREGPDGLEALEKSSEIKAETEGTDIEDSVFLSAKNREEDSQIKCNKGKGGRAENEDTLKQAKLYASLESVDTFLAFLLDWNSPTPAVDLVDSGKSVLEAATLLEDVLRELEKFAAPRNSVRFSINDSNVSEEKEDECVESSIDVSSLSPIGSKSISSSLNPSEIPINDLSSLSAVPVSASKAAAVTDATAWENLTTSDLPAEPQVKIYNTHHIDGENTSKRKGQDSSSFVNISIVPEEEDKRDGDKQQDALQKSVSPSALSSSHSPSTPPPNPSSALPVSRKSCSKPNDFPEGFKQTRFLASTPLLSSKQGGDHKPTVTPVTPAEEFPPSVPSCPLPKKQLRFLNDPPNIGPFLSSLLLRLEGMAGNSLYFNLLLTGVISRLAAYPQPLLRSFLLNHNLVFQPSVKSLVQVLSSLRQKLDSYSVTVKQFDQLVARARYNLAQRELSLYSHSKGVVLPESLSTPSTLSDPLVIGDGLTQNHQQQANSSKNLSHLQPIKEKRKASLADIFRRSPGREKMPTGKQKRSMSLLQRIQVCTFK</sequence>
<comment type="caution">
    <text evidence="4">The sequence shown here is derived from an EMBL/GenBank/DDBJ whole genome shotgun (WGS) entry which is preliminary data.</text>
</comment>
<feature type="region of interest" description="Disordered" evidence="2">
    <location>
        <begin position="802"/>
        <end position="855"/>
    </location>
</feature>
<evidence type="ECO:0000256" key="2">
    <source>
        <dbReference type="SAM" id="MobiDB-lite"/>
    </source>
</evidence>
<feature type="compositionally biased region" description="Basic and acidic residues" evidence="2">
    <location>
        <begin position="1"/>
        <end position="21"/>
    </location>
</feature>
<evidence type="ECO:0000313" key="5">
    <source>
        <dbReference type="Proteomes" id="UP000762676"/>
    </source>
</evidence>
<feature type="region of interest" description="Disordered" evidence="2">
    <location>
        <begin position="516"/>
        <end position="554"/>
    </location>
</feature>
<feature type="compositionally biased region" description="Basic and acidic residues" evidence="2">
    <location>
        <begin position="806"/>
        <end position="815"/>
    </location>
</feature>
<dbReference type="InterPro" id="IPR045669">
    <property type="entry name" value="FHIP_C"/>
</dbReference>
<dbReference type="InterPro" id="IPR019384">
    <property type="entry name" value="FHIP"/>
</dbReference>
<evidence type="ECO:0000313" key="4">
    <source>
        <dbReference type="EMBL" id="GFR70508.1"/>
    </source>
</evidence>
<comment type="similarity">
    <text evidence="1">Belongs to the FHIP family.</text>
</comment>
<feature type="domain" description="FHF complex subunit HOOK-interacting protein C-terminal" evidence="3">
    <location>
        <begin position="917"/>
        <end position="1009"/>
    </location>
</feature>
<dbReference type="Proteomes" id="UP000762676">
    <property type="component" value="Unassembled WGS sequence"/>
</dbReference>
<feature type="region of interest" description="Disordered" evidence="2">
    <location>
        <begin position="870"/>
        <end position="898"/>
    </location>
</feature>
<reference evidence="4 5" key="1">
    <citation type="journal article" date="2021" name="Elife">
        <title>Chloroplast acquisition without the gene transfer in kleptoplastic sea slugs, Plakobranchus ocellatus.</title>
        <authorList>
            <person name="Maeda T."/>
            <person name="Takahashi S."/>
            <person name="Yoshida T."/>
            <person name="Shimamura S."/>
            <person name="Takaki Y."/>
            <person name="Nagai Y."/>
            <person name="Toyoda A."/>
            <person name="Suzuki Y."/>
            <person name="Arimoto A."/>
            <person name="Ishii H."/>
            <person name="Satoh N."/>
            <person name="Nishiyama T."/>
            <person name="Hasebe M."/>
            <person name="Maruyama T."/>
            <person name="Minagawa J."/>
            <person name="Obokata J."/>
            <person name="Shigenobu S."/>
        </authorList>
    </citation>
    <scope>NUCLEOTIDE SEQUENCE [LARGE SCALE GENOMIC DNA]</scope>
</reference>
<dbReference type="PANTHER" id="PTHR21705:SF11">
    <property type="entry name" value="FHIP FAMILY PROTEIN CG3558"/>
    <property type="match status" value="1"/>
</dbReference>
<accession>A0AAV4FAX8</accession>
<feature type="compositionally biased region" description="Polar residues" evidence="2">
    <location>
        <begin position="439"/>
        <end position="457"/>
    </location>
</feature>
<feature type="compositionally biased region" description="Low complexity" evidence="2">
    <location>
        <begin position="821"/>
        <end position="833"/>
    </location>
</feature>
<dbReference type="EMBL" id="BMAT01011327">
    <property type="protein sequence ID" value="GFR70508.1"/>
    <property type="molecule type" value="Genomic_DNA"/>
</dbReference>
<evidence type="ECO:0000259" key="3">
    <source>
        <dbReference type="Pfam" id="PF19314"/>
    </source>
</evidence>
<feature type="region of interest" description="Disordered" evidence="2">
    <location>
        <begin position="433"/>
        <end position="468"/>
    </location>
</feature>
<feature type="compositionally biased region" description="Basic and acidic residues" evidence="2">
    <location>
        <begin position="1072"/>
        <end position="1085"/>
    </location>
</feature>
<feature type="compositionally biased region" description="Low complexity" evidence="2">
    <location>
        <begin position="459"/>
        <end position="468"/>
    </location>
</feature>
<dbReference type="PANTHER" id="PTHR21705">
    <property type="entry name" value="RAI16 PROTEIN-RELATED"/>
    <property type="match status" value="1"/>
</dbReference>
<dbReference type="AlphaFoldDB" id="A0AAV4FAX8"/>
<feature type="compositionally biased region" description="Basic and acidic residues" evidence="2">
    <location>
        <begin position="530"/>
        <end position="548"/>
    </location>
</feature>
<protein>
    <submittedName>
        <fullName evidence="4">FTS and Hook-interacting protein homolog</fullName>
    </submittedName>
</protein>
<name>A0AAV4FAX8_9GAST</name>
<keyword evidence="5" id="KW-1185">Reference proteome</keyword>
<dbReference type="Pfam" id="PF10257">
    <property type="entry name" value="RAI16-like"/>
    <property type="match status" value="1"/>
</dbReference>
<evidence type="ECO:0000256" key="1">
    <source>
        <dbReference type="ARBA" id="ARBA00024336"/>
    </source>
</evidence>
<proteinExistence type="inferred from homology"/>
<feature type="region of interest" description="Disordered" evidence="2">
    <location>
        <begin position="1072"/>
        <end position="1092"/>
    </location>
</feature>
<organism evidence="4 5">
    <name type="scientific">Elysia marginata</name>
    <dbReference type="NCBI Taxonomy" id="1093978"/>
    <lineage>
        <taxon>Eukaryota</taxon>
        <taxon>Metazoa</taxon>
        <taxon>Spiralia</taxon>
        <taxon>Lophotrochozoa</taxon>
        <taxon>Mollusca</taxon>
        <taxon>Gastropoda</taxon>
        <taxon>Heterobranchia</taxon>
        <taxon>Euthyneura</taxon>
        <taxon>Panpulmonata</taxon>
        <taxon>Sacoglossa</taxon>
        <taxon>Placobranchoidea</taxon>
        <taxon>Plakobranchidae</taxon>
        <taxon>Elysia</taxon>
    </lineage>
</organism>